<dbReference type="Proteomes" id="UP000253606">
    <property type="component" value="Chromosome"/>
</dbReference>
<dbReference type="KEGG" id="abas:ACPOL_5091"/>
<accession>A0A2Z5G6D1</accession>
<gene>
    <name evidence="1" type="ORF">ACPOL_5091</name>
</gene>
<evidence type="ECO:0000313" key="1">
    <source>
        <dbReference type="EMBL" id="AXC14347.1"/>
    </source>
</evidence>
<reference evidence="1 2" key="1">
    <citation type="journal article" date="2018" name="Front. Microbiol.">
        <title>Hydrolytic Capabilities as a Key to Environmental Success: Chitinolytic and Cellulolytic Acidobacteria From Acidic Sub-arctic Soils and Boreal Peatlands.</title>
        <authorList>
            <person name="Belova S.E."/>
            <person name="Ravin N.V."/>
            <person name="Pankratov T.A."/>
            <person name="Rakitin A.L."/>
            <person name="Ivanova A.A."/>
            <person name="Beletsky A.V."/>
            <person name="Mardanov A.V."/>
            <person name="Sinninghe Damste J.S."/>
            <person name="Dedysh S.N."/>
        </authorList>
    </citation>
    <scope>NUCLEOTIDE SEQUENCE [LARGE SCALE GENOMIC DNA]</scope>
    <source>
        <strain evidence="1 2">SBC82</strain>
    </source>
</reference>
<dbReference type="EMBL" id="CP030840">
    <property type="protein sequence ID" value="AXC14347.1"/>
    <property type="molecule type" value="Genomic_DNA"/>
</dbReference>
<dbReference type="AlphaFoldDB" id="A0A2Z5G6D1"/>
<keyword evidence="2" id="KW-1185">Reference proteome</keyword>
<sequence>MIDQTGEGPLDEFKEKITEVLELLNKDNIPIIIADEGKIESVLQGPGSHVDALQALEHSETVEAVRRGLVEADAGQMRLLDEALRAVLSSTSKK</sequence>
<name>A0A2Z5G6D1_9BACT</name>
<evidence type="ECO:0000313" key="2">
    <source>
        <dbReference type="Proteomes" id="UP000253606"/>
    </source>
</evidence>
<dbReference type="OrthoDB" id="7069202at2"/>
<protein>
    <submittedName>
        <fullName evidence="1">Uncharacterized protein</fullName>
    </submittedName>
</protein>
<proteinExistence type="predicted"/>
<dbReference type="RefSeq" id="WP_114209146.1">
    <property type="nucleotide sequence ID" value="NZ_CP030840.1"/>
</dbReference>
<organism evidence="1 2">
    <name type="scientific">Acidisarcina polymorpha</name>
    <dbReference type="NCBI Taxonomy" id="2211140"/>
    <lineage>
        <taxon>Bacteria</taxon>
        <taxon>Pseudomonadati</taxon>
        <taxon>Acidobacteriota</taxon>
        <taxon>Terriglobia</taxon>
        <taxon>Terriglobales</taxon>
        <taxon>Acidobacteriaceae</taxon>
        <taxon>Acidisarcina</taxon>
    </lineage>
</organism>